<feature type="domain" description="Rhodanese" evidence="2">
    <location>
        <begin position="15"/>
        <end position="104"/>
    </location>
</feature>
<accession>A0A830FLZ3</accession>
<keyword evidence="4" id="KW-1185">Reference proteome</keyword>
<dbReference type="RefSeq" id="WP_188980109.1">
    <property type="nucleotide sequence ID" value="NZ_BMPG01000004.1"/>
</dbReference>
<comment type="caution">
    <text evidence="3">The sequence shown here is derived from an EMBL/GenBank/DDBJ whole genome shotgun (WGS) entry which is preliminary data.</text>
</comment>
<dbReference type="SMART" id="SM00450">
    <property type="entry name" value="RHOD"/>
    <property type="match status" value="1"/>
</dbReference>
<dbReference type="AlphaFoldDB" id="A0A830FLZ3"/>
<proteinExistence type="predicted"/>
<dbReference type="PANTHER" id="PTHR43031">
    <property type="entry name" value="FAD-DEPENDENT OXIDOREDUCTASE"/>
    <property type="match status" value="1"/>
</dbReference>
<dbReference type="Gene3D" id="3.40.250.10">
    <property type="entry name" value="Rhodanese-like domain"/>
    <property type="match status" value="1"/>
</dbReference>
<dbReference type="CDD" id="cd00158">
    <property type="entry name" value="RHOD"/>
    <property type="match status" value="1"/>
</dbReference>
<dbReference type="PANTHER" id="PTHR43031:SF17">
    <property type="entry name" value="SULFURTRANSFERASE YTWF-RELATED"/>
    <property type="match status" value="1"/>
</dbReference>
<evidence type="ECO:0000313" key="4">
    <source>
        <dbReference type="Proteomes" id="UP000607197"/>
    </source>
</evidence>
<dbReference type="SUPFAM" id="SSF52821">
    <property type="entry name" value="Rhodanese/Cell cycle control phosphatase"/>
    <property type="match status" value="1"/>
</dbReference>
<evidence type="ECO:0000259" key="2">
    <source>
        <dbReference type="PROSITE" id="PS50206"/>
    </source>
</evidence>
<organism evidence="3 4">
    <name type="scientific">Halocalculus aciditolerans</name>
    <dbReference type="NCBI Taxonomy" id="1383812"/>
    <lineage>
        <taxon>Archaea</taxon>
        <taxon>Methanobacteriati</taxon>
        <taxon>Methanobacteriota</taxon>
        <taxon>Stenosarchaea group</taxon>
        <taxon>Halobacteria</taxon>
        <taxon>Halobacteriales</taxon>
        <taxon>Halobacteriaceae</taxon>
        <taxon>Halocalculus</taxon>
    </lineage>
</organism>
<dbReference type="InterPro" id="IPR050229">
    <property type="entry name" value="GlpE_sulfurtransferase"/>
</dbReference>
<dbReference type="InterPro" id="IPR036873">
    <property type="entry name" value="Rhodanese-like_dom_sf"/>
</dbReference>
<dbReference type="InterPro" id="IPR001763">
    <property type="entry name" value="Rhodanese-like_dom"/>
</dbReference>
<reference evidence="3" key="2">
    <citation type="submission" date="2020-09" db="EMBL/GenBank/DDBJ databases">
        <authorList>
            <person name="Sun Q."/>
            <person name="Ohkuma M."/>
        </authorList>
    </citation>
    <scope>NUCLEOTIDE SEQUENCE</scope>
    <source>
        <strain evidence="3">JCM 19596</strain>
    </source>
</reference>
<evidence type="ECO:0000313" key="3">
    <source>
        <dbReference type="EMBL" id="GGL68873.1"/>
    </source>
</evidence>
<reference evidence="3" key="1">
    <citation type="journal article" date="2014" name="Int. J. Syst. Evol. Microbiol.">
        <title>Complete genome sequence of Corynebacterium casei LMG S-19264T (=DSM 44701T), isolated from a smear-ripened cheese.</title>
        <authorList>
            <consortium name="US DOE Joint Genome Institute (JGI-PGF)"/>
            <person name="Walter F."/>
            <person name="Albersmeier A."/>
            <person name="Kalinowski J."/>
            <person name="Ruckert C."/>
        </authorList>
    </citation>
    <scope>NUCLEOTIDE SEQUENCE</scope>
    <source>
        <strain evidence="3">JCM 19596</strain>
    </source>
</reference>
<gene>
    <name evidence="3" type="ORF">GCM10009039_28570</name>
</gene>
<feature type="region of interest" description="Disordered" evidence="1">
    <location>
        <begin position="97"/>
        <end position="119"/>
    </location>
</feature>
<dbReference type="Proteomes" id="UP000607197">
    <property type="component" value="Unassembled WGS sequence"/>
</dbReference>
<dbReference type="Pfam" id="PF00581">
    <property type="entry name" value="Rhodanese"/>
    <property type="match status" value="1"/>
</dbReference>
<dbReference type="EMBL" id="BMPG01000004">
    <property type="protein sequence ID" value="GGL68873.1"/>
    <property type="molecule type" value="Genomic_DNA"/>
</dbReference>
<dbReference type="OrthoDB" id="135517at2157"/>
<evidence type="ECO:0000256" key="1">
    <source>
        <dbReference type="SAM" id="MobiDB-lite"/>
    </source>
</evidence>
<sequence>MDGEITPEEVNALTVGEDVRVVDIRMPGAYQRGHIPGSENIPFQQLPQRVGDLDGASHVVTVCPHGKSSVQAANLVASYDGLDDDARVQSMQGGLSAWEYDLETPEQRDEGPSAPESPF</sequence>
<protein>
    <submittedName>
        <fullName evidence="3">Rhodanese-like domain-containing protein</fullName>
    </submittedName>
</protein>
<name>A0A830FLZ3_9EURY</name>
<dbReference type="PROSITE" id="PS50206">
    <property type="entry name" value="RHODANESE_3"/>
    <property type="match status" value="1"/>
</dbReference>